<dbReference type="GO" id="GO:0017004">
    <property type="term" value="P:cytochrome complex assembly"/>
    <property type="evidence" value="ECO:0007669"/>
    <property type="project" value="UniProtKB-KW"/>
</dbReference>
<dbReference type="SUPFAM" id="SSF48452">
    <property type="entry name" value="TPR-like"/>
    <property type="match status" value="1"/>
</dbReference>
<evidence type="ECO:0000256" key="4">
    <source>
        <dbReference type="ARBA" id="ARBA00022803"/>
    </source>
</evidence>
<dbReference type="OrthoDB" id="9815847at2"/>
<dbReference type="InterPro" id="IPR017560">
    <property type="entry name" value="Cyt_c_biogenesis_CcmI"/>
</dbReference>
<evidence type="ECO:0000259" key="6">
    <source>
        <dbReference type="Pfam" id="PF23914"/>
    </source>
</evidence>
<dbReference type="AlphaFoldDB" id="A0A2V3U193"/>
<dbReference type="InterPro" id="IPR011990">
    <property type="entry name" value="TPR-like_helical_dom_sf"/>
</dbReference>
<dbReference type="NCBIfam" id="TIGR03142">
    <property type="entry name" value="cytochro_ccmI"/>
    <property type="match status" value="1"/>
</dbReference>
<protein>
    <submittedName>
        <fullName evidence="7">Cytochrome c-type biogenesis protein CcmH</fullName>
    </submittedName>
</protein>
<organism evidence="7 8">
    <name type="scientific">Chelatococcus asaccharovorans</name>
    <dbReference type="NCBI Taxonomy" id="28210"/>
    <lineage>
        <taxon>Bacteria</taxon>
        <taxon>Pseudomonadati</taxon>
        <taxon>Pseudomonadota</taxon>
        <taxon>Alphaproteobacteria</taxon>
        <taxon>Hyphomicrobiales</taxon>
        <taxon>Chelatococcaceae</taxon>
        <taxon>Chelatococcus</taxon>
    </lineage>
</organism>
<comment type="subcellular location">
    <subcellularLocation>
        <location evidence="1">Cell envelope</location>
    </subcellularLocation>
</comment>
<keyword evidence="3" id="KW-0201">Cytochrome c-type biogenesis</keyword>
<dbReference type="Proteomes" id="UP000248021">
    <property type="component" value="Unassembled WGS sequence"/>
</dbReference>
<dbReference type="InterPro" id="IPR056413">
    <property type="entry name" value="TPR_CcmH_CycH"/>
</dbReference>
<evidence type="ECO:0000256" key="5">
    <source>
        <dbReference type="PROSITE-ProRule" id="PRU00339"/>
    </source>
</evidence>
<dbReference type="InterPro" id="IPR051263">
    <property type="entry name" value="C-type_cytochrome_biogenesis"/>
</dbReference>
<feature type="repeat" description="TPR" evidence="5">
    <location>
        <begin position="155"/>
        <end position="188"/>
    </location>
</feature>
<dbReference type="PANTHER" id="PTHR47870">
    <property type="entry name" value="CYTOCHROME C-TYPE BIOGENESIS PROTEIN CCMH"/>
    <property type="match status" value="1"/>
</dbReference>
<keyword evidence="2" id="KW-0677">Repeat</keyword>
<dbReference type="Gene3D" id="1.25.40.10">
    <property type="entry name" value="Tetratricopeptide repeat domain"/>
    <property type="match status" value="1"/>
</dbReference>
<evidence type="ECO:0000256" key="3">
    <source>
        <dbReference type="ARBA" id="ARBA00022748"/>
    </source>
</evidence>
<dbReference type="GO" id="GO:0030313">
    <property type="term" value="C:cell envelope"/>
    <property type="evidence" value="ECO:0007669"/>
    <property type="project" value="UniProtKB-SubCell"/>
</dbReference>
<gene>
    <name evidence="7" type="ORF">C7450_1085</name>
</gene>
<evidence type="ECO:0000313" key="8">
    <source>
        <dbReference type="Proteomes" id="UP000248021"/>
    </source>
</evidence>
<dbReference type="Pfam" id="PF23914">
    <property type="entry name" value="TPR_CcmH_CycH"/>
    <property type="match status" value="1"/>
</dbReference>
<keyword evidence="4 5" id="KW-0802">TPR repeat</keyword>
<evidence type="ECO:0000313" key="7">
    <source>
        <dbReference type="EMBL" id="PXW56256.1"/>
    </source>
</evidence>
<feature type="domain" description="Cytochrome c-type biogenesis protein H TPR" evidence="6">
    <location>
        <begin position="134"/>
        <end position="254"/>
    </location>
</feature>
<reference evidence="7 8" key="1">
    <citation type="submission" date="2018-05" db="EMBL/GenBank/DDBJ databases">
        <title>Genomic Encyclopedia of Type Strains, Phase IV (KMG-IV): sequencing the most valuable type-strain genomes for metagenomic binning, comparative biology and taxonomic classification.</title>
        <authorList>
            <person name="Goeker M."/>
        </authorList>
    </citation>
    <scope>NUCLEOTIDE SEQUENCE [LARGE SCALE GENOMIC DNA]</scope>
    <source>
        <strain evidence="7 8">DSM 6462</strain>
    </source>
</reference>
<proteinExistence type="predicted"/>
<name>A0A2V3U193_9HYPH</name>
<sequence>MVLWLLFASMMGAAILAVLWPLSRPLAAGGPSTGEKSFVKDQIREIERDVARGFLSPADKDVAIAEVGRRFLRTVAGGPAKSPAQGELALRRRRAASAVALSMIPLVSLAFYSLRGSPHLPAAPLSGRLSDSAQMDLQQAVARIEAHLANAPDDGRGWTILAPIYVRMGRVDDAVKAYSASLRLEGDNAARRADLGEAQVLNSGGLVTADALENFKAALAQEPRLAKARYYVALAAEQDGRVDEALRLFRALRGDAGKDEPWVPTVDTHIARLARNAPADAIARLPDAERNEAIRGMVAGLAARLEAEGGRIDEWVRLVRSQIVLGARAEALSALSKARDRFKDDKAALAELEPLAEALSRPSGEQKP</sequence>
<keyword evidence="8" id="KW-1185">Reference proteome</keyword>
<dbReference type="PANTHER" id="PTHR47870:SF1">
    <property type="entry name" value="CYTOCHROME C-TYPE BIOGENESIS PROTEIN CCMH"/>
    <property type="match status" value="1"/>
</dbReference>
<evidence type="ECO:0000256" key="1">
    <source>
        <dbReference type="ARBA" id="ARBA00004196"/>
    </source>
</evidence>
<dbReference type="EMBL" id="QJJK01000008">
    <property type="protein sequence ID" value="PXW56256.1"/>
    <property type="molecule type" value="Genomic_DNA"/>
</dbReference>
<accession>A0A2V3U193</accession>
<evidence type="ECO:0000256" key="2">
    <source>
        <dbReference type="ARBA" id="ARBA00022737"/>
    </source>
</evidence>
<dbReference type="RefSeq" id="WP_110376034.1">
    <property type="nucleotide sequence ID" value="NZ_JAHBRY010000001.1"/>
</dbReference>
<comment type="caution">
    <text evidence="7">The sequence shown here is derived from an EMBL/GenBank/DDBJ whole genome shotgun (WGS) entry which is preliminary data.</text>
</comment>
<dbReference type="PROSITE" id="PS50005">
    <property type="entry name" value="TPR"/>
    <property type="match status" value="1"/>
</dbReference>
<dbReference type="InterPro" id="IPR019734">
    <property type="entry name" value="TPR_rpt"/>
</dbReference>